<keyword evidence="4" id="KW-0426">Late protein</keyword>
<accession>A0A0F7GII9</accession>
<keyword evidence="1" id="KW-1048">Host nucleus</keyword>
<dbReference type="EMBL" id="KP771892">
    <property type="protein sequence ID" value="AKG56332.1"/>
    <property type="molecule type" value="Genomic_DNA"/>
</dbReference>
<evidence type="ECO:0000313" key="6">
    <source>
        <dbReference type="EMBL" id="AKG56332.1"/>
    </source>
</evidence>
<reference evidence="6" key="1">
    <citation type="journal article" date="2015" name="J. Virol.">
        <title>Recombination of Globally Circulating Varicella-Zoster Virus.</title>
        <authorList>
            <person name="Norberg P."/>
            <person name="Depledge D.P."/>
            <person name="Kundu S."/>
            <person name="Atkinson C."/>
            <person name="Brown J."/>
            <person name="Haque T."/>
            <person name="Hussaini Y."/>
            <person name="MacMahon E."/>
            <person name="Molyneaux P."/>
            <person name="Papaevangelou V."/>
            <person name="Sengupta N."/>
            <person name="Koay E.S."/>
            <person name="Tang J.W."/>
            <person name="Underhill G.S."/>
            <person name="Grahn A."/>
            <person name="Studahl M."/>
            <person name="Breuer J."/>
            <person name="Bergstrom T."/>
        </authorList>
    </citation>
    <scope>NUCLEOTIDE SEQUENCE</scope>
    <source>
        <strain evidence="6">DE10-2480</strain>
    </source>
</reference>
<keyword evidence="3" id="KW-0946">Virion</keyword>
<proteinExistence type="inferred from homology"/>
<organism evidence="6">
    <name type="scientific">Human herpesvirus 3</name>
    <name type="common">HHV-3</name>
    <name type="synonym">Varicella-zoster virus</name>
    <dbReference type="NCBI Taxonomy" id="10335"/>
    <lineage>
        <taxon>Viruses</taxon>
        <taxon>Duplodnaviria</taxon>
        <taxon>Heunggongvirae</taxon>
        <taxon>Peploviricota</taxon>
        <taxon>Herviviricetes</taxon>
        <taxon>Herpesvirales</taxon>
        <taxon>Orthoherpesviridae</taxon>
        <taxon>Alphaherpesvirinae</taxon>
        <taxon>Varicellovirus</taxon>
        <taxon>Varicellovirus humanalpha3</taxon>
    </lineage>
</organism>
<evidence type="ECO:0000256" key="2">
    <source>
        <dbReference type="ARBA" id="ARBA00022580"/>
    </source>
</evidence>
<keyword evidence="2" id="KW-0920">Virion tegument</keyword>
<name>A0A0F7GII9_HHV3</name>
<organismHost>
    <name type="scientific">Homo sapiens</name>
    <name type="common">Human</name>
    <dbReference type="NCBI Taxonomy" id="9606"/>
</organismHost>
<sequence>MELQRIFPLYTATGAARKLTPEAVQRLCDALTLDMGLWKSILTDPRVKIMRSTAFITLRIAPFIPLQTDTTNIAVVVATIYITRPRQMNLPPKTFHVIVNFNYEVSYAMTATLRIYPVENIDHVFGATFKNPIAYPLPTSIPDPRADPTPADLTPTPSLSNYLQPPRLPKNPYACKVISPGVWWSDERRRLYVLAMEPNLIGLCPAGWHARILGSVLNRLLSHADGCDECNHRVHVGALYALPHVTNHAEGCVCWAPCMWRKAGQRELKVEVDIGATQVLFVDVTTCIRITSTKNPRITANLGDVIAGTNASGLSVPVNSSGWQLYMFGETLSRAIINGCGLLQRICFPETQRLSGEPEPTTT</sequence>
<evidence type="ECO:0000256" key="5">
    <source>
        <dbReference type="ARBA" id="ARBA00023200"/>
    </source>
</evidence>
<evidence type="ECO:0000256" key="4">
    <source>
        <dbReference type="ARBA" id="ARBA00022921"/>
    </source>
</evidence>
<dbReference type="InterPro" id="IPR004286">
    <property type="entry name" value="Herpes_UL16/UL94"/>
</dbReference>
<keyword evidence="5" id="KW-1035">Host cytoplasm</keyword>
<gene>
    <name evidence="6" type="primary">ORF44</name>
</gene>
<evidence type="ECO:0000256" key="1">
    <source>
        <dbReference type="ARBA" id="ARBA00022562"/>
    </source>
</evidence>
<evidence type="ECO:0000256" key="3">
    <source>
        <dbReference type="ARBA" id="ARBA00022844"/>
    </source>
</evidence>
<dbReference type="HAMAP" id="MF_04039">
    <property type="entry name" value="HSV_CEP2"/>
    <property type="match status" value="1"/>
</dbReference>
<protein>
    <submittedName>
        <fullName evidence="6">ORF44</fullName>
    </submittedName>
</protein>
<dbReference type="GO" id="GO:0044423">
    <property type="term" value="C:virion component"/>
    <property type="evidence" value="ECO:0007669"/>
    <property type="project" value="UniProtKB-KW"/>
</dbReference>
<dbReference type="Pfam" id="PF03044">
    <property type="entry name" value="Herpes_UL16"/>
    <property type="match status" value="1"/>
</dbReference>